<dbReference type="SUPFAM" id="SSF51261">
    <property type="entry name" value="Duplicated hybrid motif"/>
    <property type="match status" value="1"/>
</dbReference>
<dbReference type="InterPro" id="IPR050570">
    <property type="entry name" value="Cell_wall_metabolism_enzyme"/>
</dbReference>
<evidence type="ECO:0000256" key="1">
    <source>
        <dbReference type="SAM" id="Phobius"/>
    </source>
</evidence>
<feature type="domain" description="N-acetyltransferase" evidence="2">
    <location>
        <begin position="1"/>
        <end position="148"/>
    </location>
</feature>
<dbReference type="InterPro" id="IPR011055">
    <property type="entry name" value="Dup_hybrid_motif"/>
</dbReference>
<organism evidence="3 4">
    <name type="scientific">Micavibrio aeruginosavorus</name>
    <dbReference type="NCBI Taxonomy" id="349221"/>
    <lineage>
        <taxon>Bacteria</taxon>
        <taxon>Pseudomonadati</taxon>
        <taxon>Bdellovibrionota</taxon>
        <taxon>Bdellovibrionia</taxon>
        <taxon>Bdellovibrionales</taxon>
        <taxon>Pseudobdellovibrionaceae</taxon>
        <taxon>Micavibrio</taxon>
    </lineage>
</organism>
<reference evidence="3 4" key="1">
    <citation type="submission" date="2020-07" db="EMBL/GenBank/DDBJ databases">
        <title>Huge and variable diversity of episymbiotic CPR bacteria and DPANN archaea in groundwater ecosystems.</title>
        <authorList>
            <person name="He C.Y."/>
            <person name="Keren R."/>
            <person name="Whittaker M."/>
            <person name="Farag I.F."/>
            <person name="Doudna J."/>
            <person name="Cate J.H.D."/>
            <person name="Banfield J.F."/>
        </authorList>
    </citation>
    <scope>NUCLEOTIDE SEQUENCE [LARGE SCALE GENOMIC DNA]</scope>
    <source>
        <strain evidence="3">NC_groundwater_70_Ag_B-0.1um_54_66</strain>
    </source>
</reference>
<dbReference type="InterPro" id="IPR016047">
    <property type="entry name" value="M23ase_b-sheet_dom"/>
</dbReference>
<keyword evidence="1" id="KW-0472">Membrane</keyword>
<dbReference type="AlphaFoldDB" id="A0A7T5R2Q5"/>
<gene>
    <name evidence="3" type="ORF">HYS17_00860</name>
</gene>
<dbReference type="EMBL" id="CP066681">
    <property type="protein sequence ID" value="QQG36375.1"/>
    <property type="molecule type" value="Genomic_DNA"/>
</dbReference>
<evidence type="ECO:0000313" key="3">
    <source>
        <dbReference type="EMBL" id="QQG36375.1"/>
    </source>
</evidence>
<evidence type="ECO:0000259" key="2">
    <source>
        <dbReference type="PROSITE" id="PS51186"/>
    </source>
</evidence>
<dbReference type="CDD" id="cd04301">
    <property type="entry name" value="NAT_SF"/>
    <property type="match status" value="1"/>
</dbReference>
<dbReference type="SUPFAM" id="SSF55729">
    <property type="entry name" value="Acyl-CoA N-acyltransferases (Nat)"/>
    <property type="match status" value="1"/>
</dbReference>
<evidence type="ECO:0000313" key="4">
    <source>
        <dbReference type="Proteomes" id="UP000595362"/>
    </source>
</evidence>
<dbReference type="Pfam" id="PF00583">
    <property type="entry name" value="Acetyltransf_1"/>
    <property type="match status" value="1"/>
</dbReference>
<dbReference type="PANTHER" id="PTHR21666:SF270">
    <property type="entry name" value="MUREIN HYDROLASE ACTIVATOR ENVC"/>
    <property type="match status" value="1"/>
</dbReference>
<dbReference type="PANTHER" id="PTHR21666">
    <property type="entry name" value="PEPTIDASE-RELATED"/>
    <property type="match status" value="1"/>
</dbReference>
<dbReference type="InterPro" id="IPR016181">
    <property type="entry name" value="Acyl_CoA_acyltransferase"/>
</dbReference>
<dbReference type="InterPro" id="IPR000182">
    <property type="entry name" value="GNAT_dom"/>
</dbReference>
<dbReference type="PROSITE" id="PS51186">
    <property type="entry name" value="GNAT"/>
    <property type="match status" value="1"/>
</dbReference>
<dbReference type="Gene3D" id="2.70.70.10">
    <property type="entry name" value="Glucose Permease (Domain IIA)"/>
    <property type="match status" value="1"/>
</dbReference>
<dbReference type="CDD" id="cd12797">
    <property type="entry name" value="M23_peptidase"/>
    <property type="match status" value="1"/>
</dbReference>
<keyword evidence="1" id="KW-1133">Transmembrane helix</keyword>
<protein>
    <submittedName>
        <fullName evidence="3">GNAT family N-acetyltransferase</fullName>
    </submittedName>
</protein>
<keyword evidence="3" id="KW-0808">Transferase</keyword>
<sequence length="479" mass="52700">MIRKATLDDIPTLSRIEMASFRSHHFPIDEEAFYELLLDPLQVVLVHEDSRRGVTGHLLAEVLENKTRMNVDSIAVLPECRGQGTGKKLMKAAFEYARRGNIPIMTLEAPESDPLLRGFYQSLGFSVTGRTDDFYGDGSACLLLKMVFTVLLLIFIPVSAQAGEPFRLKMPLSCELGRTCWLVNHPDRKPEAGVLADFTCGALTYDGHDGSDFVIRDLAAMEGGVPVLAAADGTVLRTRDGAPDQMPTKDDIRELLADKKGCGNGIVLDHGNGWQTLYCHLKKGSVKVREGQTLHVGDDMGLTGHSGIAEFPHLHFTVIKDGVVHDPFTGEAITAPCKTPATTSSSLWDPPLPYQPVTIAAAGFLPALPDTDFLRIDGSERPFLPRKEISTLSLWVQFYGVNEGDVVEMEIIGPNDDVIAQRRLLQEKTRTRQYYWIGKPLQENTAMTPGRYTGLITLKRATPDGATLVRTRTTAVDID</sequence>
<accession>A0A7T5R2Q5</accession>
<dbReference type="Pfam" id="PF01551">
    <property type="entry name" value="Peptidase_M23"/>
    <property type="match status" value="1"/>
</dbReference>
<dbReference type="Proteomes" id="UP000595362">
    <property type="component" value="Chromosome"/>
</dbReference>
<dbReference type="GO" id="GO:0004222">
    <property type="term" value="F:metalloendopeptidase activity"/>
    <property type="evidence" value="ECO:0007669"/>
    <property type="project" value="TreeGrafter"/>
</dbReference>
<keyword evidence="1" id="KW-0812">Transmembrane</keyword>
<name>A0A7T5R2Q5_9BACT</name>
<proteinExistence type="predicted"/>
<dbReference type="Gene3D" id="3.40.630.30">
    <property type="match status" value="1"/>
</dbReference>
<dbReference type="GO" id="GO:0016747">
    <property type="term" value="F:acyltransferase activity, transferring groups other than amino-acyl groups"/>
    <property type="evidence" value="ECO:0007669"/>
    <property type="project" value="InterPro"/>
</dbReference>
<feature type="transmembrane region" description="Helical" evidence="1">
    <location>
        <begin position="142"/>
        <end position="160"/>
    </location>
</feature>